<dbReference type="Pfam" id="PF00439">
    <property type="entry name" value="Bromodomain"/>
    <property type="match status" value="1"/>
</dbReference>
<sequence>MRSKCAPKKNNPFNAPTIGADANRMSDTSLKDNEKTSHGETMLPHLDPQHRKEELTVALAVIKKVMSMEVAEPFNVPVNPIMLGITDYFDVIDKPMDFGTIRRNLENGVKYMNADDVFSDVQYIWENCYKYNKPGDPFLELVKQVKETFIMFWNAVGLYSTEPRMAPEHTPSLPPKDTPKRRSPRFSEGPMARSPQDHSSHSQPQPHLSHKRLKSAQPSSSQPHQLQQSSKETQPRLSSPSRQKQTKGQGSSSSRKRTRGPTCYIGLLRLRPGERITPQWSEDGELVQQEKGKKLTSYLGTLVRCQRNAPLQVKDWSQVPDEAKEKLWGLVLEKFDIDDEHKDYVMSSMGSKYRSYRYKMKAKYYDPYSTDEERLSNCPPDVSQDDWRWLVHYWGTPEVQAVSERNKANRSKHVIRHTSGSKSHAQIRYEQTQMRKDGKAPNQIEMFVLTHTRKDGTPVDTESRDIMTQFEELSAQQAGRSPPPVDALYAQVMGRHGHVRGFGLGRTRSRASVGALVKEFAYVKEQLASVNQQLEKQRKELEEMALQKQQMQEEMQEWMEEQLMKMKDEMTQQLQQHMQQFQQRLRLMKIQLKPKE</sequence>
<keyword evidence="7" id="KW-1185">Reference proteome</keyword>
<dbReference type="PRINTS" id="PR00503">
    <property type="entry name" value="BROMODOMAIN"/>
</dbReference>
<organism evidence="6 7">
    <name type="scientific">Vitis vinifera</name>
    <name type="common">Grape</name>
    <dbReference type="NCBI Taxonomy" id="29760"/>
    <lineage>
        <taxon>Eukaryota</taxon>
        <taxon>Viridiplantae</taxon>
        <taxon>Streptophyta</taxon>
        <taxon>Embryophyta</taxon>
        <taxon>Tracheophyta</taxon>
        <taxon>Spermatophyta</taxon>
        <taxon>Magnoliopsida</taxon>
        <taxon>eudicotyledons</taxon>
        <taxon>Gunneridae</taxon>
        <taxon>Pentapetalae</taxon>
        <taxon>rosids</taxon>
        <taxon>Vitales</taxon>
        <taxon>Vitaceae</taxon>
        <taxon>Viteae</taxon>
        <taxon>Vitis</taxon>
    </lineage>
</organism>
<dbReference type="Proteomes" id="UP001227230">
    <property type="component" value="Chromosome 12"/>
</dbReference>
<dbReference type="PROSITE" id="PS00633">
    <property type="entry name" value="BROMODOMAIN_1"/>
    <property type="match status" value="1"/>
</dbReference>
<reference evidence="6 7" key="1">
    <citation type="journal article" date="2023" name="Hortic Res">
        <title>The complete reference genome for grapevine (Vitis vinifera L.) genetics and breeding.</title>
        <authorList>
            <person name="Shi X."/>
            <person name="Cao S."/>
            <person name="Wang X."/>
            <person name="Huang S."/>
            <person name="Wang Y."/>
            <person name="Liu Z."/>
            <person name="Liu W."/>
            <person name="Leng X."/>
            <person name="Peng Y."/>
            <person name="Wang N."/>
            <person name="Wang Y."/>
            <person name="Ma Z."/>
            <person name="Xu X."/>
            <person name="Zhang F."/>
            <person name="Xue H."/>
            <person name="Zhong H."/>
            <person name="Wang Y."/>
            <person name="Zhang K."/>
            <person name="Velt A."/>
            <person name="Avia K."/>
            <person name="Holtgrawe D."/>
            <person name="Grimplet J."/>
            <person name="Matus J.T."/>
            <person name="Ware D."/>
            <person name="Wu X."/>
            <person name="Wang H."/>
            <person name="Liu C."/>
            <person name="Fang Y."/>
            <person name="Rustenholz C."/>
            <person name="Cheng Z."/>
            <person name="Xiao H."/>
            <person name="Zhou Y."/>
        </authorList>
    </citation>
    <scope>NUCLEOTIDE SEQUENCE [LARGE SCALE GENOMIC DNA]</scope>
    <source>
        <strain evidence="7">cv. Pinot noir / PN40024</strain>
        <tissue evidence="6">Leaf</tissue>
    </source>
</reference>
<dbReference type="Pfam" id="PF03004">
    <property type="entry name" value="Transposase_24"/>
    <property type="match status" value="1"/>
</dbReference>
<evidence type="ECO:0000256" key="2">
    <source>
        <dbReference type="PROSITE-ProRule" id="PRU00035"/>
    </source>
</evidence>
<evidence type="ECO:0000256" key="4">
    <source>
        <dbReference type="SAM" id="MobiDB-lite"/>
    </source>
</evidence>
<dbReference type="InterPro" id="IPR036427">
    <property type="entry name" value="Bromodomain-like_sf"/>
</dbReference>
<dbReference type="InterPro" id="IPR004252">
    <property type="entry name" value="Probable_transposase_24"/>
</dbReference>
<name>A0ABY9D1J8_VITVI</name>
<feature type="coiled-coil region" evidence="3">
    <location>
        <begin position="520"/>
        <end position="591"/>
    </location>
</feature>
<feature type="region of interest" description="Disordered" evidence="4">
    <location>
        <begin position="1"/>
        <end position="45"/>
    </location>
</feature>
<feature type="domain" description="Bromo" evidence="5">
    <location>
        <begin position="66"/>
        <end position="139"/>
    </location>
</feature>
<gene>
    <name evidence="6" type="ORF">VitviT2T_018785</name>
</gene>
<dbReference type="InterPro" id="IPR001487">
    <property type="entry name" value="Bromodomain"/>
</dbReference>
<feature type="compositionally biased region" description="Low complexity" evidence="4">
    <location>
        <begin position="241"/>
        <end position="253"/>
    </location>
</feature>
<accession>A0ABY9D1J8</accession>
<feature type="region of interest" description="Disordered" evidence="4">
    <location>
        <begin position="163"/>
        <end position="263"/>
    </location>
</feature>
<dbReference type="PROSITE" id="PS50014">
    <property type="entry name" value="BROMODOMAIN_2"/>
    <property type="match status" value="1"/>
</dbReference>
<feature type="compositionally biased region" description="Basic and acidic residues" evidence="4">
    <location>
        <begin position="29"/>
        <end position="38"/>
    </location>
</feature>
<dbReference type="SMART" id="SM00297">
    <property type="entry name" value="BROMO"/>
    <property type="match status" value="1"/>
</dbReference>
<protein>
    <recommendedName>
        <fullName evidence="5">Bromo domain-containing protein</fullName>
    </recommendedName>
</protein>
<feature type="region of interest" description="Disordered" evidence="4">
    <location>
        <begin position="405"/>
        <end position="424"/>
    </location>
</feature>
<dbReference type="Gene3D" id="1.20.920.10">
    <property type="entry name" value="Bromodomain-like"/>
    <property type="match status" value="1"/>
</dbReference>
<evidence type="ECO:0000259" key="5">
    <source>
        <dbReference type="PROSITE" id="PS50014"/>
    </source>
</evidence>
<dbReference type="InterPro" id="IPR018359">
    <property type="entry name" value="Bromodomain_CS"/>
</dbReference>
<evidence type="ECO:0000313" key="6">
    <source>
        <dbReference type="EMBL" id="WKA00431.1"/>
    </source>
</evidence>
<evidence type="ECO:0000256" key="3">
    <source>
        <dbReference type="SAM" id="Coils"/>
    </source>
</evidence>
<evidence type="ECO:0000313" key="7">
    <source>
        <dbReference type="Proteomes" id="UP001227230"/>
    </source>
</evidence>
<dbReference type="SUPFAM" id="SSF47370">
    <property type="entry name" value="Bromodomain"/>
    <property type="match status" value="1"/>
</dbReference>
<dbReference type="EMBL" id="CP126659">
    <property type="protein sequence ID" value="WKA00431.1"/>
    <property type="molecule type" value="Genomic_DNA"/>
</dbReference>
<evidence type="ECO:0000256" key="1">
    <source>
        <dbReference type="ARBA" id="ARBA00023117"/>
    </source>
</evidence>
<proteinExistence type="predicted"/>
<feature type="compositionally biased region" description="Low complexity" evidence="4">
    <location>
        <begin position="217"/>
        <end position="230"/>
    </location>
</feature>
<keyword evidence="3" id="KW-0175">Coiled coil</keyword>
<dbReference type="PANTHER" id="PTHR47809:SF3">
    <property type="entry name" value="CHROMATIN REMODELER BROMODOMAIN FAMILY"/>
    <property type="match status" value="1"/>
</dbReference>
<dbReference type="PANTHER" id="PTHR47809">
    <property type="entry name" value="DNA-BINDING BROMODOMAIN-CONTAINING PROTEIN"/>
    <property type="match status" value="1"/>
</dbReference>
<feature type="compositionally biased region" description="Polar residues" evidence="4">
    <location>
        <begin position="231"/>
        <end position="240"/>
    </location>
</feature>
<keyword evidence="1 2" id="KW-0103">Bromodomain</keyword>